<evidence type="ECO:0000313" key="2">
    <source>
        <dbReference type="Proteomes" id="UP000248198"/>
    </source>
</evidence>
<keyword evidence="2" id="KW-1185">Reference proteome</keyword>
<dbReference type="EMBL" id="QKLU01000001">
    <property type="protein sequence ID" value="PYF76959.1"/>
    <property type="molecule type" value="Genomic_DNA"/>
</dbReference>
<dbReference type="InterPro" id="IPR046732">
    <property type="entry name" value="DUF6624"/>
</dbReference>
<protein>
    <submittedName>
        <fullName evidence="1">Uncharacterized protein</fullName>
    </submittedName>
</protein>
<accession>A0A318UZD1</accession>
<organism evidence="1 2">
    <name type="scientific">Pedobacter nutrimenti</name>
    <dbReference type="NCBI Taxonomy" id="1241337"/>
    <lineage>
        <taxon>Bacteria</taxon>
        <taxon>Pseudomonadati</taxon>
        <taxon>Bacteroidota</taxon>
        <taxon>Sphingobacteriia</taxon>
        <taxon>Sphingobacteriales</taxon>
        <taxon>Sphingobacteriaceae</taxon>
        <taxon>Pedobacter</taxon>
    </lineage>
</organism>
<name>A0A318UZD1_9SPHI</name>
<proteinExistence type="predicted"/>
<dbReference type="OrthoDB" id="2989458at2"/>
<gene>
    <name evidence="1" type="ORF">B0O44_101434</name>
</gene>
<reference evidence="1 2" key="1">
    <citation type="submission" date="2018-06" db="EMBL/GenBank/DDBJ databases">
        <title>Genomic Encyclopedia of Archaeal and Bacterial Type Strains, Phase II (KMG-II): from individual species to whole genera.</title>
        <authorList>
            <person name="Goeker M."/>
        </authorList>
    </citation>
    <scope>NUCLEOTIDE SEQUENCE [LARGE SCALE GENOMIC DNA]</scope>
    <source>
        <strain evidence="1 2">DSM 27372</strain>
    </source>
</reference>
<dbReference type="RefSeq" id="WP_110827049.1">
    <property type="nucleotide sequence ID" value="NZ_QKLU01000001.1"/>
</dbReference>
<comment type="caution">
    <text evidence="1">The sequence shown here is derived from an EMBL/GenBank/DDBJ whole genome shotgun (WGS) entry which is preliminary data.</text>
</comment>
<sequence>MKKFKVLLVGLLLIILSGNVFGQIQFNKKLKKELDSIYFLDQMYRKLIQMNAAKTKTDSLVKVYQIAPEQLSDYILKQSDKTDSLNIIRIAQIIDEYGYPGKSLVGEPTNESAYYVIQHSKLIDKYLPIIKESAIKNELAFHLYAKMLDRHLMYNEKEQVYGTQIKGFIWKNPQTGSKEFKYVLWPVKDPDHLKELRERAGFTQSIDDYLSEMAKFFKTLTNQYYTLQQIKEMQKQL</sequence>
<dbReference type="Pfam" id="PF20329">
    <property type="entry name" value="DUF6624"/>
    <property type="match status" value="1"/>
</dbReference>
<dbReference type="Proteomes" id="UP000248198">
    <property type="component" value="Unassembled WGS sequence"/>
</dbReference>
<evidence type="ECO:0000313" key="1">
    <source>
        <dbReference type="EMBL" id="PYF76959.1"/>
    </source>
</evidence>
<dbReference type="AlphaFoldDB" id="A0A318UZD1"/>